<dbReference type="PANTHER" id="PTHR22891">
    <property type="entry name" value="EUKARYOTIC TRANSLATION INITIATION FACTOR 2C"/>
    <property type="match status" value="1"/>
</dbReference>
<gene>
    <name evidence="2" type="ORF">SCLCIDRAFT_779201</name>
</gene>
<dbReference type="InterPro" id="IPR012337">
    <property type="entry name" value="RNaseH-like_sf"/>
</dbReference>
<dbReference type="AlphaFoldDB" id="A0A0C2ZMQ8"/>
<dbReference type="Proteomes" id="UP000053989">
    <property type="component" value="Unassembled WGS sequence"/>
</dbReference>
<dbReference type="PROSITE" id="PS50822">
    <property type="entry name" value="PIWI"/>
    <property type="match status" value="1"/>
</dbReference>
<dbReference type="GO" id="GO:0003676">
    <property type="term" value="F:nucleic acid binding"/>
    <property type="evidence" value="ECO:0007669"/>
    <property type="project" value="InterPro"/>
</dbReference>
<name>A0A0C2ZMQ8_9AGAM</name>
<evidence type="ECO:0000313" key="3">
    <source>
        <dbReference type="Proteomes" id="UP000053989"/>
    </source>
</evidence>
<dbReference type="EMBL" id="KN822039">
    <property type="protein sequence ID" value="KIM62873.1"/>
    <property type="molecule type" value="Genomic_DNA"/>
</dbReference>
<dbReference type="SUPFAM" id="SSF53098">
    <property type="entry name" value="Ribonuclease H-like"/>
    <property type="match status" value="1"/>
</dbReference>
<proteinExistence type="predicted"/>
<evidence type="ECO:0000313" key="2">
    <source>
        <dbReference type="EMBL" id="KIM62873.1"/>
    </source>
</evidence>
<dbReference type="InParanoid" id="A0A0C2ZMQ8"/>
<accession>A0A0C2ZMQ8</accession>
<evidence type="ECO:0000259" key="1">
    <source>
        <dbReference type="PROSITE" id="PS50822"/>
    </source>
</evidence>
<dbReference type="Gene3D" id="3.40.50.2300">
    <property type="match status" value="1"/>
</dbReference>
<dbReference type="STRING" id="1036808.A0A0C2ZMQ8"/>
<protein>
    <recommendedName>
        <fullName evidence="1">Piwi domain-containing protein</fullName>
    </recommendedName>
</protein>
<dbReference type="InterPro" id="IPR003165">
    <property type="entry name" value="Piwi"/>
</dbReference>
<reference evidence="3" key="2">
    <citation type="submission" date="2015-01" db="EMBL/GenBank/DDBJ databases">
        <title>Evolutionary Origins and Diversification of the Mycorrhizal Mutualists.</title>
        <authorList>
            <consortium name="DOE Joint Genome Institute"/>
            <consortium name="Mycorrhizal Genomics Consortium"/>
            <person name="Kohler A."/>
            <person name="Kuo A."/>
            <person name="Nagy L.G."/>
            <person name="Floudas D."/>
            <person name="Copeland A."/>
            <person name="Barry K.W."/>
            <person name="Cichocki N."/>
            <person name="Veneault-Fourrey C."/>
            <person name="LaButti K."/>
            <person name="Lindquist E.A."/>
            <person name="Lipzen A."/>
            <person name="Lundell T."/>
            <person name="Morin E."/>
            <person name="Murat C."/>
            <person name="Riley R."/>
            <person name="Ohm R."/>
            <person name="Sun H."/>
            <person name="Tunlid A."/>
            <person name="Henrissat B."/>
            <person name="Grigoriev I.V."/>
            <person name="Hibbett D.S."/>
            <person name="Martin F."/>
        </authorList>
    </citation>
    <scope>NUCLEOTIDE SEQUENCE [LARGE SCALE GENOMIC DNA]</scope>
    <source>
        <strain evidence="3">Foug A</strain>
    </source>
</reference>
<keyword evidence="3" id="KW-1185">Reference proteome</keyword>
<organism evidence="2 3">
    <name type="scientific">Scleroderma citrinum Foug A</name>
    <dbReference type="NCBI Taxonomy" id="1036808"/>
    <lineage>
        <taxon>Eukaryota</taxon>
        <taxon>Fungi</taxon>
        <taxon>Dikarya</taxon>
        <taxon>Basidiomycota</taxon>
        <taxon>Agaricomycotina</taxon>
        <taxon>Agaricomycetes</taxon>
        <taxon>Agaricomycetidae</taxon>
        <taxon>Boletales</taxon>
        <taxon>Sclerodermatineae</taxon>
        <taxon>Sclerodermataceae</taxon>
        <taxon>Scleroderma</taxon>
    </lineage>
</organism>
<sequence>MCAKSGMQVSGEPIYLDVQLPRRNLMRKAAIDAIHEALDPEHKKVVIVMVMLSTDDKAICQGLKHLCDVNLGVATVCVQSSKLKQGNLQYYANVALKFNAKLGGVNHTLDRKNNEWLNAVPTMIVGMDLTHLGLLARPH</sequence>
<dbReference type="HOGENOM" id="CLU_1846291_0_0_1"/>
<dbReference type="Pfam" id="PF02171">
    <property type="entry name" value="Piwi"/>
    <property type="match status" value="1"/>
</dbReference>
<dbReference type="OrthoDB" id="10252740at2759"/>
<feature type="domain" description="Piwi" evidence="1">
    <location>
        <begin position="47"/>
        <end position="131"/>
    </location>
</feature>
<reference evidence="2 3" key="1">
    <citation type="submission" date="2014-04" db="EMBL/GenBank/DDBJ databases">
        <authorList>
            <consortium name="DOE Joint Genome Institute"/>
            <person name="Kuo A."/>
            <person name="Kohler A."/>
            <person name="Nagy L.G."/>
            <person name="Floudas D."/>
            <person name="Copeland A."/>
            <person name="Barry K.W."/>
            <person name="Cichocki N."/>
            <person name="Veneault-Fourrey C."/>
            <person name="LaButti K."/>
            <person name="Lindquist E.A."/>
            <person name="Lipzen A."/>
            <person name="Lundell T."/>
            <person name="Morin E."/>
            <person name="Murat C."/>
            <person name="Sun H."/>
            <person name="Tunlid A."/>
            <person name="Henrissat B."/>
            <person name="Grigoriev I.V."/>
            <person name="Hibbett D.S."/>
            <person name="Martin F."/>
            <person name="Nordberg H.P."/>
            <person name="Cantor M.N."/>
            <person name="Hua S.X."/>
        </authorList>
    </citation>
    <scope>NUCLEOTIDE SEQUENCE [LARGE SCALE GENOMIC DNA]</scope>
    <source>
        <strain evidence="2 3">Foug A</strain>
    </source>
</reference>